<feature type="transmembrane region" description="Helical" evidence="1">
    <location>
        <begin position="219"/>
        <end position="239"/>
    </location>
</feature>
<keyword evidence="3" id="KW-1185">Reference proteome</keyword>
<feature type="transmembrane region" description="Helical" evidence="1">
    <location>
        <begin position="94"/>
        <end position="120"/>
    </location>
</feature>
<gene>
    <name evidence="2" type="ORF">L596_029444</name>
</gene>
<name>A0A4U5LUN3_STECR</name>
<feature type="transmembrane region" description="Helical" evidence="1">
    <location>
        <begin position="186"/>
        <end position="207"/>
    </location>
</feature>
<reference evidence="2 3" key="1">
    <citation type="journal article" date="2015" name="Genome Biol.">
        <title>Comparative genomics of Steinernema reveals deeply conserved gene regulatory networks.</title>
        <authorList>
            <person name="Dillman A.R."/>
            <person name="Macchietto M."/>
            <person name="Porter C.F."/>
            <person name="Rogers A."/>
            <person name="Williams B."/>
            <person name="Antoshechkin I."/>
            <person name="Lee M.M."/>
            <person name="Goodwin Z."/>
            <person name="Lu X."/>
            <person name="Lewis E.E."/>
            <person name="Goodrich-Blair H."/>
            <person name="Stock S.P."/>
            <person name="Adams B.J."/>
            <person name="Sternberg P.W."/>
            <person name="Mortazavi A."/>
        </authorList>
    </citation>
    <scope>NUCLEOTIDE SEQUENCE [LARGE SCALE GENOMIC DNA]</scope>
    <source>
        <strain evidence="2 3">ALL</strain>
    </source>
</reference>
<evidence type="ECO:0000313" key="2">
    <source>
        <dbReference type="EMBL" id="TKR59828.1"/>
    </source>
</evidence>
<protein>
    <recommendedName>
        <fullName evidence="4">7TM GPCR serpentine receptor class x (Srx) domain-containing protein</fullName>
    </recommendedName>
</protein>
<keyword evidence="1" id="KW-0472">Membrane</keyword>
<feature type="transmembrane region" description="Helical" evidence="1">
    <location>
        <begin position="63"/>
        <end position="82"/>
    </location>
</feature>
<dbReference type="Gene3D" id="1.20.1070.10">
    <property type="entry name" value="Rhodopsin 7-helix transmembrane proteins"/>
    <property type="match status" value="1"/>
</dbReference>
<accession>A0A4U5LUN3</accession>
<evidence type="ECO:0000256" key="1">
    <source>
        <dbReference type="SAM" id="Phobius"/>
    </source>
</evidence>
<sequence>MPFYLRILYVFLTYRKYRSRSCFQLMIQQGIAQSFMAPSSFLFGLAIFLDRDPYGISAFTEKLSLFGIVEVGLNLVLAMDRLNIICNLNIPSAVFQILTILSWLFGFFSVSLMLLSLAGLKVDPPNIRIVFDFAYPYSELFLNVFSYTIYVCSSVTFLLYVIIVIFLIQQAKRMHSFRPNYRQKFIFIQAFVKHVSEIVVIIGYQFFVHTSDSSILNAINAFGFYFYNLALPPLLYLALNKDLRANVFGLKDERTSNNSRRTYMAVNSL</sequence>
<reference evidence="2 3" key="2">
    <citation type="journal article" date="2019" name="G3 (Bethesda)">
        <title>Hybrid Assembly of the Genome of the Entomopathogenic Nematode Steinernema carpocapsae Identifies the X-Chromosome.</title>
        <authorList>
            <person name="Serra L."/>
            <person name="Macchietto M."/>
            <person name="Macias-Munoz A."/>
            <person name="McGill C.J."/>
            <person name="Rodriguez I.M."/>
            <person name="Rodriguez B."/>
            <person name="Murad R."/>
            <person name="Mortazavi A."/>
        </authorList>
    </citation>
    <scope>NUCLEOTIDE SEQUENCE [LARGE SCALE GENOMIC DNA]</scope>
    <source>
        <strain evidence="2 3">ALL</strain>
    </source>
</reference>
<evidence type="ECO:0000313" key="3">
    <source>
        <dbReference type="Proteomes" id="UP000298663"/>
    </source>
</evidence>
<feature type="transmembrane region" description="Helical" evidence="1">
    <location>
        <begin position="140"/>
        <end position="166"/>
    </location>
</feature>
<dbReference type="AlphaFoldDB" id="A0A4U5LUN3"/>
<feature type="transmembrane region" description="Helical" evidence="1">
    <location>
        <begin position="25"/>
        <end position="48"/>
    </location>
</feature>
<dbReference type="Proteomes" id="UP000298663">
    <property type="component" value="Unassembled WGS sequence"/>
</dbReference>
<dbReference type="SUPFAM" id="SSF81321">
    <property type="entry name" value="Family A G protein-coupled receptor-like"/>
    <property type="match status" value="1"/>
</dbReference>
<organism evidence="2 3">
    <name type="scientific">Steinernema carpocapsae</name>
    <name type="common">Entomopathogenic nematode</name>
    <dbReference type="NCBI Taxonomy" id="34508"/>
    <lineage>
        <taxon>Eukaryota</taxon>
        <taxon>Metazoa</taxon>
        <taxon>Ecdysozoa</taxon>
        <taxon>Nematoda</taxon>
        <taxon>Chromadorea</taxon>
        <taxon>Rhabditida</taxon>
        <taxon>Tylenchina</taxon>
        <taxon>Panagrolaimomorpha</taxon>
        <taxon>Strongyloidoidea</taxon>
        <taxon>Steinernematidae</taxon>
        <taxon>Steinernema</taxon>
    </lineage>
</organism>
<dbReference type="EMBL" id="AZBU02000012">
    <property type="protein sequence ID" value="TKR59828.1"/>
    <property type="molecule type" value="Genomic_DNA"/>
</dbReference>
<comment type="caution">
    <text evidence="2">The sequence shown here is derived from an EMBL/GenBank/DDBJ whole genome shotgun (WGS) entry which is preliminary data.</text>
</comment>
<proteinExistence type="predicted"/>
<keyword evidence="1" id="KW-1133">Transmembrane helix</keyword>
<evidence type="ECO:0008006" key="4">
    <source>
        <dbReference type="Google" id="ProtNLM"/>
    </source>
</evidence>
<keyword evidence="1" id="KW-0812">Transmembrane</keyword>